<name>A0A1H6K7S0_9GAMM</name>
<dbReference type="Proteomes" id="UP000198988">
    <property type="component" value="Unassembled WGS sequence"/>
</dbReference>
<dbReference type="InterPro" id="IPR046919">
    <property type="entry name" value="ABC-3C_CTD10"/>
</dbReference>
<dbReference type="EMBL" id="CDSC02000130">
    <property type="protein sequence ID" value="SEH71479.1"/>
    <property type="molecule type" value="Genomic_DNA"/>
</dbReference>
<gene>
    <name evidence="2" type="ORF">BAZSYMA_ACONTIG04548_0</name>
</gene>
<dbReference type="Pfam" id="PF20275">
    <property type="entry name" value="CTD10"/>
    <property type="match status" value="1"/>
</dbReference>
<dbReference type="AlphaFoldDB" id="A0A1H6K7S0"/>
<reference evidence="3" key="1">
    <citation type="submission" date="2016-06" db="EMBL/GenBank/DDBJ databases">
        <authorList>
            <person name="Petersen J."/>
            <person name="Sayavedra L."/>
        </authorList>
    </citation>
    <scope>NUCLEOTIDE SEQUENCE [LARGE SCALE GENOMIC DNA]</scope>
    <source>
        <strain evidence="3">BazSymA</strain>
    </source>
</reference>
<feature type="domain" description="ABC-three component systems C-terminal" evidence="1">
    <location>
        <begin position="126"/>
        <end position="248"/>
    </location>
</feature>
<organism evidence="2 3">
    <name type="scientific">Bathymodiolus azoricus thioautotrophic gill symbiont</name>
    <dbReference type="NCBI Taxonomy" id="235205"/>
    <lineage>
        <taxon>Bacteria</taxon>
        <taxon>Pseudomonadati</taxon>
        <taxon>Pseudomonadota</taxon>
        <taxon>Gammaproteobacteria</taxon>
        <taxon>sulfur-oxidizing symbionts</taxon>
    </lineage>
</organism>
<protein>
    <recommendedName>
        <fullName evidence="1">ABC-three component systems C-terminal domain-containing protein</fullName>
    </recommendedName>
</protein>
<evidence type="ECO:0000313" key="2">
    <source>
        <dbReference type="EMBL" id="SEH71479.1"/>
    </source>
</evidence>
<evidence type="ECO:0000313" key="3">
    <source>
        <dbReference type="Proteomes" id="UP000198988"/>
    </source>
</evidence>
<accession>A0A1H6K7S0</accession>
<sequence>MILEIEKNDGYIESKGIFFQVYAPEEIQKSYLSTVQKIKTDFRKLKNNWPSVKEFYFVVNDKYKGVNADCEQALKAIKQKYQLKGTGFKTASNLEESLFLLEDDQIFSIIGCPPDPEKISLDYSVLNEVIGHLMKLPLPTVEYNSIVYPDWDNKIQFNGLTGLPSQYLKTAFYQVTSLDKYLNNESNFFAEEVKNKIREVYIDLKSDYSDDVLFWEIINKISPQQKPPFQTTVIILLAKYFETCDIFKEPE</sequence>
<evidence type="ECO:0000259" key="1">
    <source>
        <dbReference type="Pfam" id="PF20275"/>
    </source>
</evidence>
<proteinExistence type="predicted"/>